<feature type="compositionally biased region" description="Basic residues" evidence="1">
    <location>
        <begin position="63"/>
        <end position="76"/>
    </location>
</feature>
<gene>
    <name evidence="2" type="ORF">XAT740_LOCUS32222</name>
</gene>
<keyword evidence="3" id="KW-1185">Reference proteome</keyword>
<feature type="region of interest" description="Disordered" evidence="1">
    <location>
        <begin position="44"/>
        <end position="76"/>
    </location>
</feature>
<dbReference type="EMBL" id="CAJNOR010002989">
    <property type="protein sequence ID" value="CAF1364958.1"/>
    <property type="molecule type" value="Genomic_DNA"/>
</dbReference>
<name>A0A815I9I2_ADIRI</name>
<accession>A0A815I9I2</accession>
<protein>
    <submittedName>
        <fullName evidence="2">Uncharacterized protein</fullName>
    </submittedName>
</protein>
<reference evidence="2" key="1">
    <citation type="submission" date="2021-02" db="EMBL/GenBank/DDBJ databases">
        <authorList>
            <person name="Nowell W R."/>
        </authorList>
    </citation>
    <scope>NUCLEOTIDE SEQUENCE</scope>
</reference>
<sequence length="237" mass="26845">MAHHLKRLRHDNRNSNLHDSSHNHDNRSRLPNDEQIRESMQNFTITASSNTKKSRPFKPGPQRARRGGARAHDRRWHSSLSLPKRAINYDLAESFLDHSTNPLSSNLYKVKFKHSTKQWPNGRFISYKEKLDKLDGSPSEVVCTRTFSVVAKRKKLAETDQIAPTTSLLSLIDPVTQEEKKKQVTKQSTVYANLFGGGRIPKLSTTNQVKKTTSMINPAPSSTAISLLDENFKGQQS</sequence>
<dbReference type="Proteomes" id="UP000663828">
    <property type="component" value="Unassembled WGS sequence"/>
</dbReference>
<organism evidence="2 3">
    <name type="scientific">Adineta ricciae</name>
    <name type="common">Rotifer</name>
    <dbReference type="NCBI Taxonomy" id="249248"/>
    <lineage>
        <taxon>Eukaryota</taxon>
        <taxon>Metazoa</taxon>
        <taxon>Spiralia</taxon>
        <taxon>Gnathifera</taxon>
        <taxon>Rotifera</taxon>
        <taxon>Eurotatoria</taxon>
        <taxon>Bdelloidea</taxon>
        <taxon>Adinetida</taxon>
        <taxon>Adinetidae</taxon>
        <taxon>Adineta</taxon>
    </lineage>
</organism>
<comment type="caution">
    <text evidence="2">The sequence shown here is derived from an EMBL/GenBank/DDBJ whole genome shotgun (WGS) entry which is preliminary data.</text>
</comment>
<feature type="compositionally biased region" description="Basic residues" evidence="1">
    <location>
        <begin position="1"/>
        <end position="10"/>
    </location>
</feature>
<proteinExistence type="predicted"/>
<evidence type="ECO:0000313" key="3">
    <source>
        <dbReference type="Proteomes" id="UP000663828"/>
    </source>
</evidence>
<feature type="compositionally biased region" description="Basic and acidic residues" evidence="1">
    <location>
        <begin position="19"/>
        <end position="30"/>
    </location>
</feature>
<evidence type="ECO:0000313" key="2">
    <source>
        <dbReference type="EMBL" id="CAF1364958.1"/>
    </source>
</evidence>
<feature type="region of interest" description="Disordered" evidence="1">
    <location>
        <begin position="1"/>
        <end position="30"/>
    </location>
</feature>
<dbReference type="AlphaFoldDB" id="A0A815I9I2"/>
<evidence type="ECO:0000256" key="1">
    <source>
        <dbReference type="SAM" id="MobiDB-lite"/>
    </source>
</evidence>